<evidence type="ECO:0000256" key="5">
    <source>
        <dbReference type="ARBA" id="ARBA00022741"/>
    </source>
</evidence>
<dbReference type="GO" id="GO:0000166">
    <property type="term" value="F:nucleotide binding"/>
    <property type="evidence" value="ECO:0007669"/>
    <property type="project" value="UniProtKB-KW"/>
</dbReference>
<comment type="catalytic activity">
    <reaction evidence="1">
        <text>a ribonucleoside 5'-phosphate + H2O = a ribonucleoside + phosphate</text>
        <dbReference type="Rhea" id="RHEA:12484"/>
        <dbReference type="ChEBI" id="CHEBI:15377"/>
        <dbReference type="ChEBI" id="CHEBI:18254"/>
        <dbReference type="ChEBI" id="CHEBI:43474"/>
        <dbReference type="ChEBI" id="CHEBI:58043"/>
        <dbReference type="EC" id="3.1.3.5"/>
    </reaction>
</comment>
<evidence type="ECO:0000256" key="2">
    <source>
        <dbReference type="ARBA" id="ARBA00008389"/>
    </source>
</evidence>
<dbReference type="AlphaFoldDB" id="A0A1G2BXZ2"/>
<evidence type="ECO:0000313" key="9">
    <source>
        <dbReference type="EMBL" id="OGY93851.1"/>
    </source>
</evidence>
<comment type="similarity">
    <text evidence="2">Belongs to the pyrimidine 5'-nucleotidase family.</text>
</comment>
<dbReference type="PANTHER" id="PTHR13045">
    <property type="entry name" value="5'-NUCLEOTIDASE"/>
    <property type="match status" value="1"/>
</dbReference>
<dbReference type="SFLD" id="SFLDG01128">
    <property type="entry name" value="C1.4:_5'-Nucleotidase_Like"/>
    <property type="match status" value="1"/>
</dbReference>
<dbReference type="SFLD" id="SFLDS00003">
    <property type="entry name" value="Haloacid_Dehalogenase"/>
    <property type="match status" value="1"/>
</dbReference>
<proteinExistence type="inferred from homology"/>
<dbReference type="InterPro" id="IPR036412">
    <property type="entry name" value="HAD-like_sf"/>
</dbReference>
<dbReference type="PANTHER" id="PTHR13045:SF0">
    <property type="entry name" value="7-METHYLGUANOSINE PHOSPHATE-SPECIFIC 5'-NUCLEOTIDASE"/>
    <property type="match status" value="1"/>
</dbReference>
<keyword evidence="8" id="KW-0546">Nucleotide metabolism</keyword>
<keyword evidence="5" id="KW-0547">Nucleotide-binding</keyword>
<keyword evidence="4" id="KW-0479">Metal-binding</keyword>
<accession>A0A1G2BXZ2</accession>
<reference evidence="9 10" key="1">
    <citation type="journal article" date="2016" name="Nat. Commun.">
        <title>Thousands of microbial genomes shed light on interconnected biogeochemical processes in an aquifer system.</title>
        <authorList>
            <person name="Anantharaman K."/>
            <person name="Brown C.T."/>
            <person name="Hug L.A."/>
            <person name="Sharon I."/>
            <person name="Castelle C.J."/>
            <person name="Probst A.J."/>
            <person name="Thomas B.C."/>
            <person name="Singh A."/>
            <person name="Wilkins M.J."/>
            <person name="Karaoz U."/>
            <person name="Brodie E.L."/>
            <person name="Williams K.H."/>
            <person name="Hubbard S.S."/>
            <person name="Banfield J.F."/>
        </authorList>
    </citation>
    <scope>NUCLEOTIDE SEQUENCE [LARGE SCALE GENOMIC DNA]</scope>
</reference>
<dbReference type="Gene3D" id="3.40.50.1000">
    <property type="entry name" value="HAD superfamily/HAD-like"/>
    <property type="match status" value="1"/>
</dbReference>
<dbReference type="EMBL" id="MHKQ01000016">
    <property type="protein sequence ID" value="OGY93851.1"/>
    <property type="molecule type" value="Genomic_DNA"/>
</dbReference>
<dbReference type="GO" id="GO:0008253">
    <property type="term" value="F:5'-nucleotidase activity"/>
    <property type="evidence" value="ECO:0007669"/>
    <property type="project" value="UniProtKB-EC"/>
</dbReference>
<dbReference type="InterPro" id="IPR006434">
    <property type="entry name" value="Pyrimidine_nucleotidase_eu"/>
</dbReference>
<dbReference type="GO" id="GO:0009117">
    <property type="term" value="P:nucleotide metabolic process"/>
    <property type="evidence" value="ECO:0007669"/>
    <property type="project" value="UniProtKB-KW"/>
</dbReference>
<evidence type="ECO:0000313" key="10">
    <source>
        <dbReference type="Proteomes" id="UP000177626"/>
    </source>
</evidence>
<dbReference type="GO" id="GO:0000287">
    <property type="term" value="F:magnesium ion binding"/>
    <property type="evidence" value="ECO:0007669"/>
    <property type="project" value="InterPro"/>
</dbReference>
<comment type="caution">
    <text evidence="9">The sequence shown here is derived from an EMBL/GenBank/DDBJ whole genome shotgun (WGS) entry which is preliminary data.</text>
</comment>
<dbReference type="SUPFAM" id="SSF56784">
    <property type="entry name" value="HAD-like"/>
    <property type="match status" value="1"/>
</dbReference>
<evidence type="ECO:0000256" key="6">
    <source>
        <dbReference type="ARBA" id="ARBA00022801"/>
    </source>
</evidence>
<keyword evidence="6" id="KW-0378">Hydrolase</keyword>
<evidence type="ECO:0000256" key="8">
    <source>
        <dbReference type="ARBA" id="ARBA00023080"/>
    </source>
</evidence>
<dbReference type="Proteomes" id="UP000177626">
    <property type="component" value="Unassembled WGS sequence"/>
</dbReference>
<sequence>MSIIIPKAKKLAATIKAIRQDGPAKLHVLADFDRTMTYRAINNVPTPSLIAILRNGHYLSADYAKKAHALFDKYQPIEKDPNLALSKKKKAMNTWWRTHKKLLIKSGLSKYDLLKIVKDPQIKFRQGAPEFLDYLKTKKIPLVILSASGVGEAVPLYFKNAKKNYKNIHYIVNSLKWSKSGQALAIKEPIIHSLNKDETVLKNFPKIYRQISQRKNVILLGDNISDVAMITGFAYDQLIKVGFLNYSEPKIKNTFLKNFDIIITDDGDFKYLNKLLKTLCA</sequence>
<dbReference type="InterPro" id="IPR023214">
    <property type="entry name" value="HAD_sf"/>
</dbReference>
<organism evidence="9 10">
    <name type="scientific">Candidatus Komeilibacteria bacterium RIFOXYC1_FULL_37_11</name>
    <dbReference type="NCBI Taxonomy" id="1798555"/>
    <lineage>
        <taxon>Bacteria</taxon>
        <taxon>Candidatus Komeiliibacteriota</taxon>
    </lineage>
</organism>
<dbReference type="EC" id="3.1.3.5" evidence="3"/>
<evidence type="ECO:0000256" key="3">
    <source>
        <dbReference type="ARBA" id="ARBA00012643"/>
    </source>
</evidence>
<dbReference type="GO" id="GO:0005737">
    <property type="term" value="C:cytoplasm"/>
    <property type="evidence" value="ECO:0007669"/>
    <property type="project" value="InterPro"/>
</dbReference>
<evidence type="ECO:0000256" key="1">
    <source>
        <dbReference type="ARBA" id="ARBA00000815"/>
    </source>
</evidence>
<dbReference type="Pfam" id="PF05822">
    <property type="entry name" value="UMPH-1"/>
    <property type="match status" value="1"/>
</dbReference>
<evidence type="ECO:0000256" key="7">
    <source>
        <dbReference type="ARBA" id="ARBA00022842"/>
    </source>
</evidence>
<name>A0A1G2BXZ2_9BACT</name>
<protein>
    <recommendedName>
        <fullName evidence="3">5'-nucleotidase</fullName>
        <ecNumber evidence="3">3.1.3.5</ecNumber>
    </recommendedName>
</protein>
<dbReference type="Gene3D" id="1.10.150.340">
    <property type="entry name" value="Pyrimidine 5'-nucleotidase (UMPH-1), N-terminal domain"/>
    <property type="match status" value="1"/>
</dbReference>
<gene>
    <name evidence="9" type="ORF">A2406_00670</name>
</gene>
<evidence type="ECO:0000256" key="4">
    <source>
        <dbReference type="ARBA" id="ARBA00022723"/>
    </source>
</evidence>
<keyword evidence="7" id="KW-0460">Magnesium</keyword>